<evidence type="ECO:0000256" key="1">
    <source>
        <dbReference type="SAM" id="MobiDB-lite"/>
    </source>
</evidence>
<feature type="region of interest" description="Disordered" evidence="1">
    <location>
        <begin position="212"/>
        <end position="233"/>
    </location>
</feature>
<dbReference type="AlphaFoldDB" id="A0A1Y6ER57"/>
<protein>
    <submittedName>
        <fullName evidence="3">Uncharacterized protein</fullName>
    </submittedName>
</protein>
<reference evidence="4" key="1">
    <citation type="submission" date="2017-04" db="EMBL/GenBank/DDBJ databases">
        <authorList>
            <person name="Varghese N."/>
            <person name="Submissions S."/>
        </authorList>
    </citation>
    <scope>NUCLEOTIDE SEQUENCE [LARGE SCALE GENOMIC DNA]</scope>
    <source>
        <strain evidence="4">UI2</strain>
    </source>
</reference>
<keyword evidence="4" id="KW-1185">Reference proteome</keyword>
<sequence length="233" mass="23549">MSILQFARRAASAGAMALALSAGIAPAQEVEPALPAPDALATDDRVPDVPTATPDEVPAGTLVHLRIDEDVNSKTHKTGDWYAITLLEPIMLGERTIVPAGTPGRGQVVHAAKSGWGGKAGELILGARYLEYQGQQIPLRGMKLGGVGGNNEGLAFGATIAGGLVAMPLVFALNGKNANIPAGMYATAKLAVALTGEPSTAAQATVDPAAAVSAAPGDAIDTNPTGEMGEPKQ</sequence>
<accession>A0A1Y6ER57</accession>
<organism evidence="3 4">
    <name type="scientific">Sphingopyxis terrae subsp. ummariensis</name>
    <dbReference type="NCBI Taxonomy" id="429001"/>
    <lineage>
        <taxon>Bacteria</taxon>
        <taxon>Pseudomonadati</taxon>
        <taxon>Pseudomonadota</taxon>
        <taxon>Alphaproteobacteria</taxon>
        <taxon>Sphingomonadales</taxon>
        <taxon>Sphingomonadaceae</taxon>
        <taxon>Sphingopyxis</taxon>
    </lineage>
</organism>
<feature type="chain" id="PRO_5012396250" evidence="2">
    <location>
        <begin position="28"/>
        <end position="233"/>
    </location>
</feature>
<dbReference type="EMBL" id="FXWL01000001">
    <property type="protein sequence ID" value="SMQ62992.1"/>
    <property type="molecule type" value="Genomic_DNA"/>
</dbReference>
<proteinExistence type="predicted"/>
<evidence type="ECO:0000313" key="3">
    <source>
        <dbReference type="EMBL" id="SMQ62992.1"/>
    </source>
</evidence>
<gene>
    <name evidence="3" type="ORF">SAMN06295984_0795</name>
</gene>
<keyword evidence="2" id="KW-0732">Signal</keyword>
<dbReference type="Proteomes" id="UP000194469">
    <property type="component" value="Unassembled WGS sequence"/>
</dbReference>
<evidence type="ECO:0000313" key="4">
    <source>
        <dbReference type="Proteomes" id="UP000194469"/>
    </source>
</evidence>
<name>A0A1Y6ER57_9SPHN</name>
<feature type="signal peptide" evidence="2">
    <location>
        <begin position="1"/>
        <end position="27"/>
    </location>
</feature>
<evidence type="ECO:0000256" key="2">
    <source>
        <dbReference type="SAM" id="SignalP"/>
    </source>
</evidence>